<keyword evidence="1" id="KW-0812">Transmembrane</keyword>
<organism evidence="2 3">
    <name type="scientific">Chaetoceros tenuissimus</name>
    <dbReference type="NCBI Taxonomy" id="426638"/>
    <lineage>
        <taxon>Eukaryota</taxon>
        <taxon>Sar</taxon>
        <taxon>Stramenopiles</taxon>
        <taxon>Ochrophyta</taxon>
        <taxon>Bacillariophyta</taxon>
        <taxon>Coscinodiscophyceae</taxon>
        <taxon>Chaetocerotophycidae</taxon>
        <taxon>Chaetocerotales</taxon>
        <taxon>Chaetocerotaceae</taxon>
        <taxon>Chaetoceros</taxon>
    </lineage>
</organism>
<reference evidence="2 3" key="1">
    <citation type="journal article" date="2021" name="Sci. Rep.">
        <title>The genome of the diatom Chaetoceros tenuissimus carries an ancient integrated fragment of an extant virus.</title>
        <authorList>
            <person name="Hongo Y."/>
            <person name="Kimura K."/>
            <person name="Takaki Y."/>
            <person name="Yoshida Y."/>
            <person name="Baba S."/>
            <person name="Kobayashi G."/>
            <person name="Nagasaki K."/>
            <person name="Hano T."/>
            <person name="Tomaru Y."/>
        </authorList>
    </citation>
    <scope>NUCLEOTIDE SEQUENCE [LARGE SCALE GENOMIC DNA]</scope>
    <source>
        <strain evidence="2 3">NIES-3715</strain>
    </source>
</reference>
<proteinExistence type="predicted"/>
<keyword evidence="1" id="KW-1133">Transmembrane helix</keyword>
<keyword evidence="3" id="KW-1185">Reference proteome</keyword>
<name>A0AAD3D1B8_9STRA</name>
<comment type="caution">
    <text evidence="2">The sequence shown here is derived from an EMBL/GenBank/DDBJ whole genome shotgun (WGS) entry which is preliminary data.</text>
</comment>
<evidence type="ECO:0000256" key="1">
    <source>
        <dbReference type="SAM" id="Phobius"/>
    </source>
</evidence>
<gene>
    <name evidence="2" type="ORF">CTEN210_11316</name>
</gene>
<accession>A0AAD3D1B8</accession>
<dbReference type="AlphaFoldDB" id="A0AAD3D1B8"/>
<keyword evidence="1" id="KW-0472">Membrane</keyword>
<protein>
    <submittedName>
        <fullName evidence="2">Uncharacterized protein</fullName>
    </submittedName>
</protein>
<dbReference type="EMBL" id="BLLK01000047">
    <property type="protein sequence ID" value="GFH54840.1"/>
    <property type="molecule type" value="Genomic_DNA"/>
</dbReference>
<feature type="transmembrane region" description="Helical" evidence="1">
    <location>
        <begin position="9"/>
        <end position="28"/>
    </location>
</feature>
<evidence type="ECO:0000313" key="2">
    <source>
        <dbReference type="EMBL" id="GFH54840.1"/>
    </source>
</evidence>
<evidence type="ECO:0000313" key="3">
    <source>
        <dbReference type="Proteomes" id="UP001054902"/>
    </source>
</evidence>
<sequence length="291" mass="33226">MSEVQTKKSVLLVPTIIVVILAALTPYINDTYRSLSQELLKKQLQVSVVEDFLKDPDFIAKVNNKTLWEACDKISSASESRFWYYPENEPNNIFEELTVKIYKDTPYWKQATAYEYWCNINDSSMRSGGVVWHTDRDEEVLATEHKLVFPIMGAVFYGYNETYEGGDFYIIDSVAFKKGSRSAEYTDRCDDKYGFCVSNYNLFSSNLANEALFVNTKFNTLLYANVTHFHKADRVLSGKRYALAVNANGRRPKNIEKAPSDDEMAMKAKGPLGNTVKTYENLSIRLGEAFV</sequence>
<dbReference type="Proteomes" id="UP001054902">
    <property type="component" value="Unassembled WGS sequence"/>
</dbReference>